<evidence type="ECO:0000256" key="2">
    <source>
        <dbReference type="SAM" id="SignalP"/>
    </source>
</evidence>
<protein>
    <recommendedName>
        <fullName evidence="5">Lipoprotein</fullName>
    </recommendedName>
</protein>
<keyword evidence="2" id="KW-0732">Signal</keyword>
<name>A0ABZ1DHL0_9ENTR</name>
<feature type="signal peptide" evidence="2">
    <location>
        <begin position="1"/>
        <end position="22"/>
    </location>
</feature>
<dbReference type="PROSITE" id="PS51257">
    <property type="entry name" value="PROKAR_LIPOPROTEIN"/>
    <property type="match status" value="1"/>
</dbReference>
<feature type="chain" id="PRO_5047431760" description="Lipoprotein" evidence="2">
    <location>
        <begin position="23"/>
        <end position="78"/>
    </location>
</feature>
<evidence type="ECO:0008006" key="5">
    <source>
        <dbReference type="Google" id="ProtNLM"/>
    </source>
</evidence>
<dbReference type="EMBL" id="CP142124">
    <property type="protein sequence ID" value="WRW31677.1"/>
    <property type="molecule type" value="Genomic_DNA"/>
</dbReference>
<evidence type="ECO:0000256" key="1">
    <source>
        <dbReference type="SAM" id="MobiDB-lite"/>
    </source>
</evidence>
<dbReference type="RefSeq" id="WP_326469270.1">
    <property type="nucleotide sequence ID" value="NZ_CP142124.1"/>
</dbReference>
<dbReference type="Proteomes" id="UP001330482">
    <property type="component" value="Chromosome"/>
</dbReference>
<sequence>MSMQKNFLILPLILSGILSSCATYDDFLTENKGGEHHENISEPDGKLTREQRESIMSGQKPDVSTKKGREVTIPIFRW</sequence>
<evidence type="ECO:0000313" key="3">
    <source>
        <dbReference type="EMBL" id="WRW31677.1"/>
    </source>
</evidence>
<gene>
    <name evidence="3" type="ORF">VPX56_00635</name>
</gene>
<reference evidence="3 4" key="1">
    <citation type="submission" date="2024-01" db="EMBL/GenBank/DDBJ databases">
        <title>AV1 has a protective and therapeutic effect against plant viruses.</title>
        <authorList>
            <person name="Wang F."/>
        </authorList>
    </citation>
    <scope>NUCLEOTIDE SEQUENCE [LARGE SCALE GENOMIC DNA]</scope>
    <source>
        <strain evidence="3 4">AV1</strain>
    </source>
</reference>
<organism evidence="3 4">
    <name type="scientific">Enterobacter wuhouensis</name>
    <dbReference type="NCBI Taxonomy" id="2529381"/>
    <lineage>
        <taxon>Bacteria</taxon>
        <taxon>Pseudomonadati</taxon>
        <taxon>Pseudomonadota</taxon>
        <taxon>Gammaproteobacteria</taxon>
        <taxon>Enterobacterales</taxon>
        <taxon>Enterobacteriaceae</taxon>
        <taxon>Enterobacter</taxon>
    </lineage>
</organism>
<proteinExistence type="predicted"/>
<evidence type="ECO:0000313" key="4">
    <source>
        <dbReference type="Proteomes" id="UP001330482"/>
    </source>
</evidence>
<accession>A0ABZ1DHL0</accession>
<feature type="compositionally biased region" description="Basic and acidic residues" evidence="1">
    <location>
        <begin position="32"/>
        <end position="53"/>
    </location>
</feature>
<keyword evidence="4" id="KW-1185">Reference proteome</keyword>
<feature type="region of interest" description="Disordered" evidence="1">
    <location>
        <begin position="30"/>
        <end position="68"/>
    </location>
</feature>